<dbReference type="Proteomes" id="UP000199601">
    <property type="component" value="Unassembled WGS sequence"/>
</dbReference>
<dbReference type="AlphaFoldDB" id="A0A0U1DV25"/>
<protein>
    <submittedName>
        <fullName evidence="1">Uncharacterized protein</fullName>
    </submittedName>
</protein>
<sequence length="99" mass="10155">MQLGHIAVSQLGAILRGMGLLDSQSRPAAANPVSPAYAALQRVNPDELVGAELLAYAQAYAMCVLADRICAVLGNGAVSSADPDPQILAGIQQLVIGDQ</sequence>
<evidence type="ECO:0000313" key="2">
    <source>
        <dbReference type="Proteomes" id="UP000199601"/>
    </source>
</evidence>
<organism evidence="1 2">
    <name type="scientific">Mycobacterium europaeum</name>
    <dbReference type="NCBI Taxonomy" id="761804"/>
    <lineage>
        <taxon>Bacteria</taxon>
        <taxon>Bacillati</taxon>
        <taxon>Actinomycetota</taxon>
        <taxon>Actinomycetes</taxon>
        <taxon>Mycobacteriales</taxon>
        <taxon>Mycobacteriaceae</taxon>
        <taxon>Mycobacterium</taxon>
        <taxon>Mycobacterium simiae complex</taxon>
    </lineage>
</organism>
<dbReference type="EMBL" id="CTEC01000003">
    <property type="protein sequence ID" value="CQD23298.1"/>
    <property type="molecule type" value="Genomic_DNA"/>
</dbReference>
<keyword evidence="2" id="KW-1185">Reference proteome</keyword>
<gene>
    <name evidence="1" type="ORF">BN000_05802</name>
</gene>
<proteinExistence type="predicted"/>
<evidence type="ECO:0000313" key="1">
    <source>
        <dbReference type="EMBL" id="CQD23298.1"/>
    </source>
</evidence>
<reference evidence="2" key="1">
    <citation type="submission" date="2015-03" db="EMBL/GenBank/DDBJ databases">
        <authorList>
            <person name="Urmite Genomes"/>
        </authorList>
    </citation>
    <scope>NUCLEOTIDE SEQUENCE [LARGE SCALE GENOMIC DNA]</scope>
    <source>
        <strain evidence="2">CSUR P1344</strain>
    </source>
</reference>
<name>A0A0U1DV25_9MYCO</name>
<accession>A0A0U1DV25</accession>